<proteinExistence type="predicted"/>
<accession>A0A6J5MS49</accession>
<dbReference type="SUPFAM" id="SSF55729">
    <property type="entry name" value="Acyl-CoA N-acyltransferases (Nat)"/>
    <property type="match status" value="1"/>
</dbReference>
<evidence type="ECO:0000313" key="1">
    <source>
        <dbReference type="EMBL" id="CAB4149598.1"/>
    </source>
</evidence>
<protein>
    <recommendedName>
        <fullName evidence="2">DUF2833 domain-containing protein</fullName>
    </recommendedName>
</protein>
<evidence type="ECO:0008006" key="2">
    <source>
        <dbReference type="Google" id="ProtNLM"/>
    </source>
</evidence>
<name>A0A6J5MS49_9CAUD</name>
<organism evidence="1">
    <name type="scientific">uncultured Caudovirales phage</name>
    <dbReference type="NCBI Taxonomy" id="2100421"/>
    <lineage>
        <taxon>Viruses</taxon>
        <taxon>Duplodnaviria</taxon>
        <taxon>Heunggongvirae</taxon>
        <taxon>Uroviricota</taxon>
        <taxon>Caudoviricetes</taxon>
        <taxon>Peduoviridae</taxon>
        <taxon>Maltschvirus</taxon>
        <taxon>Maltschvirus maltsch</taxon>
    </lineage>
</organism>
<dbReference type="EMBL" id="LR796526">
    <property type="protein sequence ID" value="CAB4149598.1"/>
    <property type="molecule type" value="Genomic_DNA"/>
</dbReference>
<dbReference type="InterPro" id="IPR016181">
    <property type="entry name" value="Acyl_CoA_acyltransferase"/>
</dbReference>
<sequence>MADKVEVRFLAPGDIEAVIAGLRQADYDEVLASSGDVERTVRESPACSNWTLTFLVDGEIACVMGLAPIDGLLGTRAAPWMLGTDVLDRHPGALMKTCPRYIAGMLSSYPHLLNFVDARNTRSIRWLKRLGFKILPAVPYGAAQLPFHLFEMKATHV</sequence>
<gene>
    <name evidence="1" type="ORF">UFOVP555_12</name>
</gene>
<reference evidence="1" key="1">
    <citation type="submission" date="2020-04" db="EMBL/GenBank/DDBJ databases">
        <authorList>
            <person name="Chiriac C."/>
            <person name="Salcher M."/>
            <person name="Ghai R."/>
            <person name="Kavagutti S V."/>
        </authorList>
    </citation>
    <scope>NUCLEOTIDE SEQUENCE</scope>
</reference>